<name>A0A7J2U4I9_9CREN</name>
<keyword evidence="4 7" id="KW-0812">Transmembrane</keyword>
<evidence type="ECO:0000313" key="9">
    <source>
        <dbReference type="EMBL" id="HEM67616.1"/>
    </source>
</evidence>
<dbReference type="InterPro" id="IPR000515">
    <property type="entry name" value="MetI-like"/>
</dbReference>
<dbReference type="GO" id="GO:0055085">
    <property type="term" value="P:transmembrane transport"/>
    <property type="evidence" value="ECO:0007669"/>
    <property type="project" value="InterPro"/>
</dbReference>
<evidence type="ECO:0000256" key="2">
    <source>
        <dbReference type="ARBA" id="ARBA00022448"/>
    </source>
</evidence>
<feature type="transmembrane region" description="Helical" evidence="7">
    <location>
        <begin position="70"/>
        <end position="94"/>
    </location>
</feature>
<dbReference type="EMBL" id="DSEU01000059">
    <property type="protein sequence ID" value="HEM67616.1"/>
    <property type="molecule type" value="Genomic_DNA"/>
</dbReference>
<evidence type="ECO:0000256" key="4">
    <source>
        <dbReference type="ARBA" id="ARBA00022692"/>
    </source>
</evidence>
<dbReference type="Pfam" id="PF12911">
    <property type="entry name" value="OppC_N"/>
    <property type="match status" value="1"/>
</dbReference>
<feature type="transmembrane region" description="Helical" evidence="7">
    <location>
        <begin position="232"/>
        <end position="255"/>
    </location>
</feature>
<protein>
    <submittedName>
        <fullName evidence="9">ABC transporter permease</fullName>
    </submittedName>
</protein>
<proteinExistence type="inferred from homology"/>
<dbReference type="CDD" id="cd06261">
    <property type="entry name" value="TM_PBP2"/>
    <property type="match status" value="1"/>
</dbReference>
<gene>
    <name evidence="9" type="ORF">ENO26_08680</name>
</gene>
<feature type="transmembrane region" description="Helical" evidence="7">
    <location>
        <begin position="12"/>
        <end position="32"/>
    </location>
</feature>
<feature type="domain" description="ABC transmembrane type-1" evidence="8">
    <location>
        <begin position="66"/>
        <end position="255"/>
    </location>
</feature>
<dbReference type="Gene3D" id="1.10.3720.10">
    <property type="entry name" value="MetI-like"/>
    <property type="match status" value="1"/>
</dbReference>
<feature type="transmembrane region" description="Helical" evidence="7">
    <location>
        <begin position="114"/>
        <end position="140"/>
    </location>
</feature>
<keyword evidence="3" id="KW-1003">Cell membrane</keyword>
<evidence type="ECO:0000259" key="8">
    <source>
        <dbReference type="PROSITE" id="PS50928"/>
    </source>
</evidence>
<keyword evidence="5 7" id="KW-1133">Transmembrane helix</keyword>
<accession>A0A7J2U4I9</accession>
<keyword evidence="2 7" id="KW-0813">Transport</keyword>
<evidence type="ECO:0000256" key="7">
    <source>
        <dbReference type="RuleBase" id="RU363032"/>
    </source>
</evidence>
<reference evidence="9" key="1">
    <citation type="journal article" date="2020" name="mSystems">
        <title>Genome- and Community-Level Interaction Insights into Carbon Utilization and Element Cycling Functions of Hydrothermarchaeota in Hydrothermal Sediment.</title>
        <authorList>
            <person name="Zhou Z."/>
            <person name="Liu Y."/>
            <person name="Xu W."/>
            <person name="Pan J."/>
            <person name="Luo Z.H."/>
            <person name="Li M."/>
        </authorList>
    </citation>
    <scope>NUCLEOTIDE SEQUENCE [LARGE SCALE GENOMIC DNA]</scope>
    <source>
        <strain evidence="9">SpSt-125</strain>
    </source>
</reference>
<comment type="similarity">
    <text evidence="7">Belongs to the binding-protein-dependent transport system permease family.</text>
</comment>
<dbReference type="Pfam" id="PF00528">
    <property type="entry name" value="BPD_transp_1"/>
    <property type="match status" value="1"/>
</dbReference>
<dbReference type="PROSITE" id="PS50928">
    <property type="entry name" value="ABC_TM1"/>
    <property type="match status" value="1"/>
</dbReference>
<dbReference type="InterPro" id="IPR025966">
    <property type="entry name" value="OppC_N"/>
</dbReference>
<keyword evidence="6 7" id="KW-0472">Membrane</keyword>
<feature type="transmembrane region" description="Helical" evidence="7">
    <location>
        <begin position="183"/>
        <end position="212"/>
    </location>
</feature>
<dbReference type="GO" id="GO:0005886">
    <property type="term" value="C:plasma membrane"/>
    <property type="evidence" value="ECO:0007669"/>
    <property type="project" value="UniProtKB-SubCell"/>
</dbReference>
<comment type="caution">
    <text evidence="9">The sequence shown here is derived from an EMBL/GenBank/DDBJ whole genome shotgun (WGS) entry which is preliminary data.</text>
</comment>
<evidence type="ECO:0000256" key="5">
    <source>
        <dbReference type="ARBA" id="ARBA00022989"/>
    </source>
</evidence>
<dbReference type="InterPro" id="IPR035906">
    <property type="entry name" value="MetI-like_sf"/>
</dbReference>
<dbReference type="AlphaFoldDB" id="A0A7J2U4I9"/>
<evidence type="ECO:0000256" key="6">
    <source>
        <dbReference type="ARBA" id="ARBA00023136"/>
    </source>
</evidence>
<dbReference type="InterPro" id="IPR050366">
    <property type="entry name" value="BP-dependent_transpt_permease"/>
</dbReference>
<evidence type="ECO:0000256" key="3">
    <source>
        <dbReference type="ARBA" id="ARBA00022475"/>
    </source>
</evidence>
<dbReference type="PANTHER" id="PTHR43386">
    <property type="entry name" value="OLIGOPEPTIDE TRANSPORT SYSTEM PERMEASE PROTEIN APPC"/>
    <property type="match status" value="1"/>
</dbReference>
<evidence type="ECO:0000256" key="1">
    <source>
        <dbReference type="ARBA" id="ARBA00004651"/>
    </source>
</evidence>
<sequence length="269" mass="28638">MRGLVAKISLGIIFAEIFLALLANFIAPYPYYKVDLENRLRPPSPTHILGTDPLGRDVFSRLVYALRISFAVAILSLAVALLIGTVLGMVSAILGSVTDAVLSWIFDVVYAMPGFFIAIAILLIIGSGVMGTAAAISLTLTPIFFRLSRSATRGVLVKQYVEVAKALGASTLRIALNYVGRELMAVVIPAAVYMLSDAIALEATLSVVGLGVNPPTPSLGNMISEYKDYVFVAPWLVATPIAIIALTIASLNILAKELDKKLNAFLEAA</sequence>
<dbReference type="PANTHER" id="PTHR43386:SF1">
    <property type="entry name" value="D,D-DIPEPTIDE TRANSPORT SYSTEM PERMEASE PROTEIN DDPC-RELATED"/>
    <property type="match status" value="1"/>
</dbReference>
<comment type="subcellular location">
    <subcellularLocation>
        <location evidence="1 7">Cell membrane</location>
        <topology evidence="1 7">Multi-pass membrane protein</topology>
    </subcellularLocation>
</comment>
<dbReference type="SUPFAM" id="SSF161098">
    <property type="entry name" value="MetI-like"/>
    <property type="match status" value="1"/>
</dbReference>
<organism evidence="9">
    <name type="scientific">Ignisphaera aggregans</name>
    <dbReference type="NCBI Taxonomy" id="334771"/>
    <lineage>
        <taxon>Archaea</taxon>
        <taxon>Thermoproteota</taxon>
        <taxon>Thermoprotei</taxon>
        <taxon>Desulfurococcales</taxon>
        <taxon>Desulfurococcaceae</taxon>
        <taxon>Ignisphaera</taxon>
    </lineage>
</organism>